<dbReference type="EMBL" id="MLAK01000704">
    <property type="protein sequence ID" value="OHT07155.1"/>
    <property type="molecule type" value="Genomic_DNA"/>
</dbReference>
<accession>A0A1J4K7I3</accession>
<dbReference type="RefSeq" id="XP_068360291.1">
    <property type="nucleotide sequence ID" value="XM_068490006.1"/>
</dbReference>
<dbReference type="Proteomes" id="UP000179807">
    <property type="component" value="Unassembled WGS sequence"/>
</dbReference>
<keyword evidence="1" id="KW-0812">Transmembrane</keyword>
<name>A0A1J4K7I3_9EUKA</name>
<evidence type="ECO:0000313" key="3">
    <source>
        <dbReference type="Proteomes" id="UP000179807"/>
    </source>
</evidence>
<feature type="transmembrane region" description="Helical" evidence="1">
    <location>
        <begin position="264"/>
        <end position="291"/>
    </location>
</feature>
<dbReference type="VEuPathDB" id="TrichDB:TRFO_01277"/>
<proteinExistence type="predicted"/>
<evidence type="ECO:0000313" key="2">
    <source>
        <dbReference type="EMBL" id="OHT07155.1"/>
    </source>
</evidence>
<reference evidence="2" key="1">
    <citation type="submission" date="2016-10" db="EMBL/GenBank/DDBJ databases">
        <authorList>
            <person name="Benchimol M."/>
            <person name="Almeida L.G."/>
            <person name="Vasconcelos A.T."/>
            <person name="Perreira-Neves A."/>
            <person name="Rosa I.A."/>
            <person name="Tasca T."/>
            <person name="Bogo M.R."/>
            <person name="de Souza W."/>
        </authorList>
    </citation>
    <scope>NUCLEOTIDE SEQUENCE [LARGE SCALE GENOMIC DNA]</scope>
    <source>
        <strain evidence="2">K</strain>
    </source>
</reference>
<dbReference type="AlphaFoldDB" id="A0A1J4K7I3"/>
<protein>
    <submittedName>
        <fullName evidence="2">Uncharacterized protein</fullName>
    </submittedName>
</protein>
<sequence length="300" mass="33455">MLLCEFFLVFAHAADICKNEYTQKDEAMIRCYLSGTSSFSGQKQTAIYLHNKDKSAQLIIKPHKDPENQITIKAGHGIQIMKSDADVTCQSNSHNCFVTIWHTSYDKDQGRFASDGAGCSLFSDGSFIPNRFPLFFDFGDNARFQAGNFTHKRETGVTLYYMGYSNSSSENEELTYIEKTIKKNDIVNLDGPGILHISSTIYTKSEFNFIIGSTIKIPSDFSNSPASGNFSKYSFSDGKGEFVENPVEKADPAQIYLAREARAWYYLSIVMVCLTILTFILSVTSAVCIAVGHAKNKKNV</sequence>
<comment type="caution">
    <text evidence="2">The sequence shown here is derived from an EMBL/GenBank/DDBJ whole genome shotgun (WGS) entry which is preliminary data.</text>
</comment>
<keyword evidence="1" id="KW-0472">Membrane</keyword>
<evidence type="ECO:0000256" key="1">
    <source>
        <dbReference type="SAM" id="Phobius"/>
    </source>
</evidence>
<dbReference type="GeneID" id="94824710"/>
<gene>
    <name evidence="2" type="ORF">TRFO_01277</name>
</gene>
<keyword evidence="3" id="KW-1185">Reference proteome</keyword>
<organism evidence="2 3">
    <name type="scientific">Tritrichomonas foetus</name>
    <dbReference type="NCBI Taxonomy" id="1144522"/>
    <lineage>
        <taxon>Eukaryota</taxon>
        <taxon>Metamonada</taxon>
        <taxon>Parabasalia</taxon>
        <taxon>Tritrichomonadida</taxon>
        <taxon>Tritrichomonadidae</taxon>
        <taxon>Tritrichomonas</taxon>
    </lineage>
</organism>
<keyword evidence="1" id="KW-1133">Transmembrane helix</keyword>